<keyword evidence="2" id="KW-0812">Transmembrane</keyword>
<keyword evidence="2" id="KW-1133">Transmembrane helix</keyword>
<dbReference type="EMBL" id="BAABDQ010000024">
    <property type="protein sequence ID" value="GAA3588500.1"/>
    <property type="molecule type" value="Genomic_DNA"/>
</dbReference>
<gene>
    <name evidence="3" type="ORF">GCM10022419_083530</name>
</gene>
<evidence type="ECO:0000256" key="1">
    <source>
        <dbReference type="SAM" id="MobiDB-lite"/>
    </source>
</evidence>
<feature type="region of interest" description="Disordered" evidence="1">
    <location>
        <begin position="66"/>
        <end position="118"/>
    </location>
</feature>
<feature type="compositionally biased region" description="Low complexity" evidence="1">
    <location>
        <begin position="66"/>
        <end position="87"/>
    </location>
</feature>
<keyword evidence="2" id="KW-0472">Membrane</keyword>
<name>A0ABP6YVS8_9ACTN</name>
<sequence>MSVDTLREKQAIRRTTDHLIQVFADAHSAEHVEGVMEAARLRFDGHPVRDFVPILAERIARGELTANTAAPADAPSAEPADATPETALSATTVKSVPDTAAGIDDSSQSHSPKSDPRLSRVRSKGFISIVLVAAVALIAAVVVLNIEPAAVAPPTPLLVRGVIGSEKKAFFEDPRVVRALAGKGVKVEVEPAGSRQIATSVDLGRYDFAFPSSAPAGEYIQRQRHVSTKYTPFSSPMAIATFQPIVELLTKAGVVKKGPVLTFDVGAYLELATTDVKWDQLPGNTAYPVGKNIAISTTDPRTSNSAAMYLAIAGYVANDGAIVHGAAAEKKVLPLVTRLFTSQGYTDNTSEGPFHEYLTVGMGPTPMTWIYEAQFVDAATRGQIKPGMVLMYPSPTVLSQHTLVPLNASGDRVGRLLSTDPELQSLAAEHGFRSTDATRFAKVAADHHVPIATDLIDVVDIPSYDTLEHLLDGVAKSYG</sequence>
<evidence type="ECO:0000313" key="4">
    <source>
        <dbReference type="Proteomes" id="UP001500630"/>
    </source>
</evidence>
<dbReference type="SUPFAM" id="SSF53850">
    <property type="entry name" value="Periplasmic binding protein-like II"/>
    <property type="match status" value="1"/>
</dbReference>
<comment type="caution">
    <text evidence="3">The sequence shown here is derived from an EMBL/GenBank/DDBJ whole genome shotgun (WGS) entry which is preliminary data.</text>
</comment>
<dbReference type="Proteomes" id="UP001500630">
    <property type="component" value="Unassembled WGS sequence"/>
</dbReference>
<organism evidence="3 4">
    <name type="scientific">Nonomuraea rosea</name>
    <dbReference type="NCBI Taxonomy" id="638574"/>
    <lineage>
        <taxon>Bacteria</taxon>
        <taxon>Bacillati</taxon>
        <taxon>Actinomycetota</taxon>
        <taxon>Actinomycetes</taxon>
        <taxon>Streptosporangiales</taxon>
        <taxon>Streptosporangiaceae</taxon>
        <taxon>Nonomuraea</taxon>
    </lineage>
</organism>
<keyword evidence="4" id="KW-1185">Reference proteome</keyword>
<evidence type="ECO:0000313" key="3">
    <source>
        <dbReference type="EMBL" id="GAA3588500.1"/>
    </source>
</evidence>
<proteinExistence type="predicted"/>
<protein>
    <recommendedName>
        <fullName evidence="5">Extracellular solute-binding protein</fullName>
    </recommendedName>
</protein>
<dbReference type="NCBIfam" id="NF046112">
    <property type="entry name" value="MSMEG_6209_Nter"/>
    <property type="match status" value="1"/>
</dbReference>
<reference evidence="4" key="1">
    <citation type="journal article" date="2019" name="Int. J. Syst. Evol. Microbiol.">
        <title>The Global Catalogue of Microorganisms (GCM) 10K type strain sequencing project: providing services to taxonomists for standard genome sequencing and annotation.</title>
        <authorList>
            <consortium name="The Broad Institute Genomics Platform"/>
            <consortium name="The Broad Institute Genome Sequencing Center for Infectious Disease"/>
            <person name="Wu L."/>
            <person name="Ma J."/>
        </authorList>
    </citation>
    <scope>NUCLEOTIDE SEQUENCE [LARGE SCALE GENOMIC DNA]</scope>
    <source>
        <strain evidence="4">JCM 17326</strain>
    </source>
</reference>
<dbReference type="RefSeq" id="WP_345570835.1">
    <property type="nucleotide sequence ID" value="NZ_BAABDQ010000024.1"/>
</dbReference>
<accession>A0ABP6YVS8</accession>
<evidence type="ECO:0000256" key="2">
    <source>
        <dbReference type="SAM" id="Phobius"/>
    </source>
</evidence>
<dbReference type="Gene3D" id="1.10.8.1060">
    <property type="entry name" value="Corynebacterium glutamicum thioredoxin-dependent arsenate reductase, N-terminal domain"/>
    <property type="match status" value="1"/>
</dbReference>
<feature type="transmembrane region" description="Helical" evidence="2">
    <location>
        <begin position="126"/>
        <end position="146"/>
    </location>
</feature>
<evidence type="ECO:0008006" key="5">
    <source>
        <dbReference type="Google" id="ProtNLM"/>
    </source>
</evidence>